<dbReference type="EMBL" id="JAACJO010000007">
    <property type="protein sequence ID" value="KAF5356271.1"/>
    <property type="molecule type" value="Genomic_DNA"/>
</dbReference>
<feature type="compositionally biased region" description="Low complexity" evidence="1">
    <location>
        <begin position="274"/>
        <end position="294"/>
    </location>
</feature>
<accession>A0A8H5D9V9</accession>
<dbReference type="OrthoDB" id="3066663at2759"/>
<proteinExistence type="predicted"/>
<organism evidence="2 3">
    <name type="scientific">Leucocoprinus leucothites</name>
    <dbReference type="NCBI Taxonomy" id="201217"/>
    <lineage>
        <taxon>Eukaryota</taxon>
        <taxon>Fungi</taxon>
        <taxon>Dikarya</taxon>
        <taxon>Basidiomycota</taxon>
        <taxon>Agaricomycotina</taxon>
        <taxon>Agaricomycetes</taxon>
        <taxon>Agaricomycetidae</taxon>
        <taxon>Agaricales</taxon>
        <taxon>Agaricineae</taxon>
        <taxon>Agaricaceae</taxon>
        <taxon>Leucocoprinus</taxon>
    </lineage>
</organism>
<gene>
    <name evidence="2" type="ORF">D9756_004360</name>
</gene>
<feature type="compositionally biased region" description="Low complexity" evidence="1">
    <location>
        <begin position="75"/>
        <end position="91"/>
    </location>
</feature>
<feature type="compositionally biased region" description="Polar residues" evidence="1">
    <location>
        <begin position="239"/>
        <end position="249"/>
    </location>
</feature>
<feature type="compositionally biased region" description="Low complexity" evidence="1">
    <location>
        <begin position="214"/>
        <end position="223"/>
    </location>
</feature>
<comment type="caution">
    <text evidence="2">The sequence shown here is derived from an EMBL/GenBank/DDBJ whole genome shotgun (WGS) entry which is preliminary data.</text>
</comment>
<sequence length="322" mass="34673">MDAMQIIIRCEQKPEASDTPIASFLLLSTLPSGSIERCAFISRLTINKMNTKISTKRSPHSRPKIASSTSPAQASLTPSYSLTVSSSQLPSPLVPPSHPGTSTPLLGYTSPIRTISPQISNLGRPSRETVKAIAPHMLGERGAQKRSSSRSKQSFSMPSKAHHQLPLNDRNERSIHKSHHQLPEPGSVSNSGGKRKLKPSPLRVTVVCENDSGSELLPGLSSPATSGNEQAVRPLTDSDCPQVSLQARTQPHFDMDPRPSPTISLLSHTRESSDSSTTSASSEETTSCASSLTSGDEDNTKANTPSPRRPRSLRWESSNILM</sequence>
<name>A0A8H5D9V9_9AGAR</name>
<protein>
    <submittedName>
        <fullName evidence="2">Uncharacterized protein</fullName>
    </submittedName>
</protein>
<feature type="compositionally biased region" description="Basic residues" evidence="1">
    <location>
        <begin position="54"/>
        <end position="63"/>
    </location>
</feature>
<evidence type="ECO:0000313" key="3">
    <source>
        <dbReference type="Proteomes" id="UP000559027"/>
    </source>
</evidence>
<evidence type="ECO:0000313" key="2">
    <source>
        <dbReference type="EMBL" id="KAF5356271.1"/>
    </source>
</evidence>
<reference evidence="2 3" key="1">
    <citation type="journal article" date="2020" name="ISME J.">
        <title>Uncovering the hidden diversity of litter-decomposition mechanisms in mushroom-forming fungi.</title>
        <authorList>
            <person name="Floudas D."/>
            <person name="Bentzer J."/>
            <person name="Ahren D."/>
            <person name="Johansson T."/>
            <person name="Persson P."/>
            <person name="Tunlid A."/>
        </authorList>
    </citation>
    <scope>NUCLEOTIDE SEQUENCE [LARGE SCALE GENOMIC DNA]</scope>
    <source>
        <strain evidence="2 3">CBS 146.42</strain>
    </source>
</reference>
<dbReference type="AlphaFoldDB" id="A0A8H5D9V9"/>
<feature type="region of interest" description="Disordered" evidence="1">
    <location>
        <begin position="214"/>
        <end position="322"/>
    </location>
</feature>
<keyword evidence="3" id="KW-1185">Reference proteome</keyword>
<feature type="region of interest" description="Disordered" evidence="1">
    <location>
        <begin position="52"/>
        <end position="110"/>
    </location>
</feature>
<feature type="region of interest" description="Disordered" evidence="1">
    <location>
        <begin position="179"/>
        <end position="199"/>
    </location>
</feature>
<feature type="region of interest" description="Disordered" evidence="1">
    <location>
        <begin position="135"/>
        <end position="166"/>
    </location>
</feature>
<dbReference type="Proteomes" id="UP000559027">
    <property type="component" value="Unassembled WGS sequence"/>
</dbReference>
<evidence type="ECO:0000256" key="1">
    <source>
        <dbReference type="SAM" id="MobiDB-lite"/>
    </source>
</evidence>